<keyword evidence="1" id="KW-0805">Transcription regulation</keyword>
<dbReference type="PANTHER" id="PTHR37534">
    <property type="entry name" value="TRANSCRIPTIONAL ACTIVATOR PROTEIN UGA3"/>
    <property type="match status" value="1"/>
</dbReference>
<gene>
    <name evidence="7" type="ORF">POLS_LOCUS7276</name>
</gene>
<dbReference type="GO" id="GO:0045944">
    <property type="term" value="P:positive regulation of transcription by RNA polymerase II"/>
    <property type="evidence" value="ECO:0007669"/>
    <property type="project" value="TreeGrafter"/>
</dbReference>
<proteinExistence type="predicted"/>
<evidence type="ECO:0000256" key="4">
    <source>
        <dbReference type="ARBA" id="ARBA00023242"/>
    </source>
</evidence>
<organism evidence="7 8">
    <name type="scientific">Penicillium olsonii</name>
    <dbReference type="NCBI Taxonomy" id="99116"/>
    <lineage>
        <taxon>Eukaryota</taxon>
        <taxon>Fungi</taxon>
        <taxon>Dikarya</taxon>
        <taxon>Ascomycota</taxon>
        <taxon>Pezizomycotina</taxon>
        <taxon>Eurotiomycetes</taxon>
        <taxon>Eurotiomycetidae</taxon>
        <taxon>Eurotiales</taxon>
        <taxon>Aspergillaceae</taxon>
        <taxon>Penicillium</taxon>
    </lineage>
</organism>
<name>A0A9W4I184_PENOL</name>
<dbReference type="InterPro" id="IPR036864">
    <property type="entry name" value="Zn2-C6_fun-type_DNA-bd_sf"/>
</dbReference>
<dbReference type="Proteomes" id="UP001153618">
    <property type="component" value="Unassembled WGS sequence"/>
</dbReference>
<dbReference type="Gene3D" id="4.10.240.10">
    <property type="entry name" value="Zn(2)-C6 fungal-type DNA-binding domain"/>
    <property type="match status" value="1"/>
</dbReference>
<feature type="compositionally biased region" description="Basic and acidic residues" evidence="5">
    <location>
        <begin position="121"/>
        <end position="131"/>
    </location>
</feature>
<dbReference type="Pfam" id="PF00172">
    <property type="entry name" value="Zn_clus"/>
    <property type="match status" value="1"/>
</dbReference>
<dbReference type="InterPro" id="IPR001138">
    <property type="entry name" value="Zn2Cys6_DnaBD"/>
</dbReference>
<evidence type="ECO:0000313" key="7">
    <source>
        <dbReference type="EMBL" id="CAG8192127.1"/>
    </source>
</evidence>
<dbReference type="CDD" id="cd00067">
    <property type="entry name" value="GAL4"/>
    <property type="match status" value="1"/>
</dbReference>
<dbReference type="PROSITE" id="PS50048">
    <property type="entry name" value="ZN2_CY6_FUNGAL_2"/>
    <property type="match status" value="1"/>
</dbReference>
<dbReference type="GO" id="GO:0000976">
    <property type="term" value="F:transcription cis-regulatory region binding"/>
    <property type="evidence" value="ECO:0007669"/>
    <property type="project" value="TreeGrafter"/>
</dbReference>
<keyword evidence="8" id="KW-1185">Reference proteome</keyword>
<dbReference type="PROSITE" id="PS00463">
    <property type="entry name" value="ZN2_CY6_FUNGAL_1"/>
    <property type="match status" value="1"/>
</dbReference>
<dbReference type="SUPFAM" id="SSF57701">
    <property type="entry name" value="Zn2/Cys6 DNA-binding domain"/>
    <property type="match status" value="1"/>
</dbReference>
<dbReference type="GO" id="GO:0000981">
    <property type="term" value="F:DNA-binding transcription factor activity, RNA polymerase II-specific"/>
    <property type="evidence" value="ECO:0007669"/>
    <property type="project" value="InterPro"/>
</dbReference>
<dbReference type="OrthoDB" id="5419315at2759"/>
<accession>A0A9W4I184</accession>
<reference evidence="7" key="1">
    <citation type="submission" date="2021-07" db="EMBL/GenBank/DDBJ databases">
        <authorList>
            <person name="Branca A.L. A."/>
        </authorList>
    </citation>
    <scope>NUCLEOTIDE SEQUENCE</scope>
</reference>
<keyword evidence="2" id="KW-0238">DNA-binding</keyword>
<feature type="compositionally biased region" description="Polar residues" evidence="5">
    <location>
        <begin position="132"/>
        <end position="147"/>
    </location>
</feature>
<keyword evidence="4" id="KW-0539">Nucleus</keyword>
<evidence type="ECO:0000256" key="3">
    <source>
        <dbReference type="ARBA" id="ARBA00023163"/>
    </source>
</evidence>
<keyword evidence="3" id="KW-0804">Transcription</keyword>
<evidence type="ECO:0000256" key="2">
    <source>
        <dbReference type="ARBA" id="ARBA00023125"/>
    </source>
</evidence>
<dbReference type="SMART" id="SM00066">
    <property type="entry name" value="GAL4"/>
    <property type="match status" value="1"/>
</dbReference>
<protein>
    <recommendedName>
        <fullName evidence="6">Zn(2)-C6 fungal-type domain-containing protein</fullName>
    </recommendedName>
</protein>
<evidence type="ECO:0000256" key="1">
    <source>
        <dbReference type="ARBA" id="ARBA00023015"/>
    </source>
</evidence>
<evidence type="ECO:0000256" key="5">
    <source>
        <dbReference type="SAM" id="MobiDB-lite"/>
    </source>
</evidence>
<feature type="domain" description="Zn(2)-C6 fungal-type" evidence="6">
    <location>
        <begin position="56"/>
        <end position="86"/>
    </location>
</feature>
<dbReference type="GO" id="GO:0008270">
    <property type="term" value="F:zinc ion binding"/>
    <property type="evidence" value="ECO:0007669"/>
    <property type="project" value="InterPro"/>
</dbReference>
<dbReference type="EMBL" id="CAJVOS010000045">
    <property type="protein sequence ID" value="CAG8192127.1"/>
    <property type="molecule type" value="Genomic_DNA"/>
</dbReference>
<dbReference type="PANTHER" id="PTHR37534:SF4">
    <property type="entry name" value="ZN(II)2CYS6 TRANSCRIPTION FACTOR (EUROFUNG)"/>
    <property type="match status" value="1"/>
</dbReference>
<dbReference type="GO" id="GO:0005634">
    <property type="term" value="C:nucleus"/>
    <property type="evidence" value="ECO:0007669"/>
    <property type="project" value="TreeGrafter"/>
</dbReference>
<feature type="region of interest" description="Disordered" evidence="5">
    <location>
        <begin position="118"/>
        <end position="161"/>
    </location>
</feature>
<evidence type="ECO:0000313" key="8">
    <source>
        <dbReference type="Proteomes" id="UP001153618"/>
    </source>
</evidence>
<evidence type="ECO:0000259" key="6">
    <source>
        <dbReference type="PROSITE" id="PS50048"/>
    </source>
</evidence>
<sequence>MAPRRTRSSGRLRELTTHRVCRASDHSFLASCPSVVRLNIMPRKPTPAAKQRVRTGCLTCRKRRRKCDEQKPSCANCEVKGFTCKYGPDLAFVPPRSGAVLGARHGYSNITFVDDSPVAATKDKKDQKPDESQSNIDFSLDGLQSSTESHDDPSELPRPFGFQSIHSSGLPSVDFSDPPIPFIGGRGAPNTSYMSNVSYFGNSISASSDQAPDRRVQLASSNQETDLLRHFRYHLGPWIDIGDPELPFGLQVLLLSRTNRALQAAVLAVSAGQRKLMAFPCTTDSESSRVFRREAEGTLALECDLARHAGQALIMLQDALPSGPQQWRALLAPTIKQACDFASREGQTEDVGEALLWLYFRLDLAGCILLSKAPLTPFRSLLQRDGTFILHPQPQNQPQTVHRAYKHILCLLGHCLALIYGDPELPSPQTISSPELAAFPSLRQSHFLSQWTFLWSDCQKWYDDRLVNVQQIVDIRGGEADHIDPDHDSSFPILIYTTPMALVANAVYHTISLLMLTHKPRLLKSLPGPRSVTSHIWHAQSIAGIAASNDSPEQWDPVLVAGLLLIAKEMTHESQQTVILQRLAKITATTGIKLDQETEALQATWNLARYEEEFEDEPDTLIS</sequence>
<dbReference type="AlphaFoldDB" id="A0A9W4I184"/>
<comment type="caution">
    <text evidence="7">The sequence shown here is derived from an EMBL/GenBank/DDBJ whole genome shotgun (WGS) entry which is preliminary data.</text>
</comment>